<dbReference type="PANTHER" id="PTHR10887">
    <property type="entry name" value="DNA2/NAM7 HELICASE FAMILY"/>
    <property type="match status" value="1"/>
</dbReference>
<dbReference type="Pfam" id="PF13087">
    <property type="entry name" value="AAA_12"/>
    <property type="match status" value="2"/>
</dbReference>
<dbReference type="InterPro" id="IPR027417">
    <property type="entry name" value="P-loop_NTPase"/>
</dbReference>
<feature type="domain" description="DNA2/NAM7 helicase-like C-terminal" evidence="3">
    <location>
        <begin position="841"/>
        <end position="898"/>
    </location>
</feature>
<dbReference type="GO" id="GO:0031048">
    <property type="term" value="P:regulatory ncRNA-mediated heterochromatin formation"/>
    <property type="evidence" value="ECO:0007669"/>
    <property type="project" value="TreeGrafter"/>
</dbReference>
<dbReference type="InterPro" id="IPR041679">
    <property type="entry name" value="DNA2/NAM7-like_C"/>
</dbReference>
<organism evidence="5 6">
    <name type="scientific">Colletotrichum noveboracense</name>
    <dbReference type="NCBI Taxonomy" id="2664923"/>
    <lineage>
        <taxon>Eukaryota</taxon>
        <taxon>Fungi</taxon>
        <taxon>Dikarya</taxon>
        <taxon>Ascomycota</taxon>
        <taxon>Pezizomycotina</taxon>
        <taxon>Sordariomycetes</taxon>
        <taxon>Hypocreomycetidae</taxon>
        <taxon>Glomerellales</taxon>
        <taxon>Glomerellaceae</taxon>
        <taxon>Colletotrichum</taxon>
        <taxon>Colletotrichum gloeosporioides species complex</taxon>
    </lineage>
</organism>
<evidence type="ECO:0000313" key="5">
    <source>
        <dbReference type="EMBL" id="CAI0646387.1"/>
    </source>
</evidence>
<name>A0A9W4RT09_9PEZI</name>
<dbReference type="Pfam" id="PF25396">
    <property type="entry name" value="ZNFX1"/>
    <property type="match status" value="1"/>
</dbReference>
<dbReference type="Pfam" id="PF13086">
    <property type="entry name" value="AAA_11"/>
    <property type="match status" value="2"/>
</dbReference>
<feature type="domain" description="DNA2/NAM7 helicase helicase" evidence="2">
    <location>
        <begin position="592"/>
        <end position="663"/>
    </location>
</feature>
<dbReference type="Gene3D" id="3.40.50.300">
    <property type="entry name" value="P-loop containing nucleotide triphosphate hydrolases"/>
    <property type="match status" value="4"/>
</dbReference>
<dbReference type="Proteomes" id="UP001152533">
    <property type="component" value="Unassembled WGS sequence"/>
</dbReference>
<comment type="caution">
    <text evidence="5">The sequence shown here is derived from an EMBL/GenBank/DDBJ whole genome shotgun (WGS) entry which is preliminary data.</text>
</comment>
<sequence length="1021" mass="113817">MPGPATESDRLETIIRSHVYPEGGTGWHRISELPVAEELMTATGKTPSPSSLNTASPSKDEYLRFQYSVLRHEGVEPLRRAVQNYKSAPDMAESTETCIYTQVFVRGANIIRLGVMVRVTFSAVRTRQLVNWSASERLVPGTVVALSPVPDNFEKGCIVAVVTGRYDEAIDSPETPPPLDLEIRDPEVAASIMEPDQEYVMIEARSNYFEAVRYVMEGLKQAAKEESPFDKYLTKGAKPVTRPACLSRDRSLLDISSLYHGVDANIERLNIPTQGDIPEHIENKTGLDGSQLMALQSMITKELSIIQGPPGTGKTHTSMAALKVLLSTQPVNVPIIITAQKNDTVNELLSRCHKQGVNFIRLGGQAKDDAVFQRTLFNLRAIHRGKARRRDWFQKRLDFLKSQAKILLQRCFPPFRQQLILPEHLQVVGLITLRQCASIMVNWTGSLNTIAGEVSRHPFGPWLGNETLAIGPHQSIHVPFISDNGARGVLGSEEGDHNFYTNVRKEQLSGKPILISHWHTMKIPKSADNNSEAIVRRLLANHDSLWNIPTHYRGMVYQYLEQRYIASTRVALTRVFEKINDITRELKVVRWQEDIETIKESGARIIGCTTTGLTKYRGLIAAMQPRVMMIEEAAETREANITAALFPTLQQIILVGDHMQLAPHADVLELSKPPFNLNVSLFQRLVEGGVGYSSLQIQRRMAPEIRRLLSGWYPLLVDHDCTRAQDAVPGMGSQRLLWFDHQEPESANRYASKFNTFEAGMVVGLYEHLVSNGTRPSDITVLTFYSGQKTYIENALRRKCQLPGRQSTDGYEQAGPEVQTVDGYQGKENEVILISVTRSPEVQTVDGYQGKENEVILISVTRSPEDRRKPDAGFVKDLRRAIVALSRPRRLLVVLGNAQNLALSSARHIWGGILDKIGGLRTEYIPIFCEAHGTEIHISKPDEWEKLASKGGCGVACGRREIVHGALCDRRCYGGPCRELAGSMASNVLSSHSVRSSGEGYVASGLTSLTTEEDLLDLRDW</sequence>
<dbReference type="InterPro" id="IPR057373">
    <property type="entry name" value="ZNFX1"/>
</dbReference>
<gene>
    <name evidence="5" type="ORF">CGXH109_LOCUS54620</name>
</gene>
<protein>
    <recommendedName>
        <fullName evidence="7">Helicase required for RNAi-mediated heterochromatin assembly 1</fullName>
    </recommendedName>
</protein>
<feature type="domain" description="ZNFX1" evidence="4">
    <location>
        <begin position="94"/>
        <end position="205"/>
    </location>
</feature>
<dbReference type="InterPro" id="IPR047187">
    <property type="entry name" value="SF1_C_Upf1"/>
</dbReference>
<evidence type="ECO:0000259" key="4">
    <source>
        <dbReference type="Pfam" id="PF25396"/>
    </source>
</evidence>
<reference evidence="5" key="1">
    <citation type="submission" date="2022-08" db="EMBL/GenBank/DDBJ databases">
        <authorList>
            <person name="Giroux E."/>
            <person name="Giroux E."/>
        </authorList>
    </citation>
    <scope>NUCLEOTIDE SEQUENCE</scope>
    <source>
        <strain evidence="5">H1091258</strain>
    </source>
</reference>
<dbReference type="AlphaFoldDB" id="A0A9W4RT09"/>
<dbReference type="CDD" id="cd18808">
    <property type="entry name" value="SF1_C_Upf1"/>
    <property type="match status" value="1"/>
</dbReference>
<evidence type="ECO:0000313" key="6">
    <source>
        <dbReference type="Proteomes" id="UP001152533"/>
    </source>
</evidence>
<dbReference type="InterPro" id="IPR041677">
    <property type="entry name" value="DNA2/NAM7_AAA_11"/>
</dbReference>
<evidence type="ECO:0000259" key="2">
    <source>
        <dbReference type="Pfam" id="PF13086"/>
    </source>
</evidence>
<proteinExistence type="predicted"/>
<keyword evidence="1" id="KW-0547">Nucleotide-binding</keyword>
<feature type="domain" description="DNA2/NAM7 helicase helicase" evidence="2">
    <location>
        <begin position="287"/>
        <end position="368"/>
    </location>
</feature>
<keyword evidence="1" id="KW-0347">Helicase</keyword>
<dbReference type="GO" id="GO:0004386">
    <property type="term" value="F:helicase activity"/>
    <property type="evidence" value="ECO:0007669"/>
    <property type="project" value="InterPro"/>
</dbReference>
<dbReference type="EMBL" id="CAMGZC010000326">
    <property type="protein sequence ID" value="CAI0646387.1"/>
    <property type="molecule type" value="Genomic_DNA"/>
</dbReference>
<dbReference type="SUPFAM" id="SSF52540">
    <property type="entry name" value="P-loop containing nucleoside triphosphate hydrolases"/>
    <property type="match status" value="1"/>
</dbReference>
<dbReference type="PANTHER" id="PTHR10887:SF341">
    <property type="entry name" value="NFX1-TYPE ZINC FINGER-CONTAINING PROTEIN 1"/>
    <property type="match status" value="1"/>
</dbReference>
<dbReference type="InterPro" id="IPR045055">
    <property type="entry name" value="DNA2/NAM7-like"/>
</dbReference>
<evidence type="ECO:0008006" key="7">
    <source>
        <dbReference type="Google" id="ProtNLM"/>
    </source>
</evidence>
<dbReference type="GO" id="GO:0031380">
    <property type="term" value="C:nuclear RNA-directed RNA polymerase complex"/>
    <property type="evidence" value="ECO:0007669"/>
    <property type="project" value="TreeGrafter"/>
</dbReference>
<feature type="domain" description="DNA2/NAM7 helicase-like C-terminal" evidence="3">
    <location>
        <begin position="677"/>
        <end position="839"/>
    </location>
</feature>
<keyword evidence="1" id="KW-0378">Hydrolase</keyword>
<keyword evidence="1" id="KW-0067">ATP-binding</keyword>
<evidence type="ECO:0000256" key="1">
    <source>
        <dbReference type="ARBA" id="ARBA00022806"/>
    </source>
</evidence>
<evidence type="ECO:0000259" key="3">
    <source>
        <dbReference type="Pfam" id="PF13087"/>
    </source>
</evidence>
<accession>A0A9W4RT09</accession>
<keyword evidence="6" id="KW-1185">Reference proteome</keyword>